<dbReference type="EMBL" id="JACXLD010000001">
    <property type="protein sequence ID" value="MBD2857575.1"/>
    <property type="molecule type" value="Genomic_DNA"/>
</dbReference>
<gene>
    <name evidence="12" type="ORF">IB286_01055</name>
</gene>
<dbReference type="PANTHER" id="PTHR11804">
    <property type="entry name" value="PROTEASE M3 THIMET OLIGOPEPTIDASE-RELATED"/>
    <property type="match status" value="1"/>
</dbReference>
<dbReference type="GO" id="GO:0006518">
    <property type="term" value="P:peptide metabolic process"/>
    <property type="evidence" value="ECO:0007669"/>
    <property type="project" value="TreeGrafter"/>
</dbReference>
<dbReference type="PANTHER" id="PTHR11804:SF84">
    <property type="entry name" value="SACCHAROLYSIN"/>
    <property type="match status" value="1"/>
</dbReference>
<sequence length="681" mass="76671">MSLQASLPKFSTLDPKTFPADCETLLSSARKEVAELVSNSVAPSWQNLMAPLENINDRIEQFWSPLSHLHSVISGDAWRESYNQCLPLLTAYNSEMGQNKPLYERVKALAESADFAALDQPRQQAVKNLLRDFTLSGVGLEGEAAKRFADIQQRLSKLSTDFSNHVLDATDGWEKFVEDEGQLAGVPESAMAMLREAAAKKERSGYRLSLDIPSYLPIMQYAENRELRRELYEAYVTRASKLGPQAGQWDNGPLMVEIMQLRQELAALLGFANYAEDSLASKMAESPEQVVSFLEELAVASRPMAQQEYEELKAYAAKQGLGDLKAWDVPFYSEKLKEASYAISQEQLRPYFPVNKVIEGLFKVCSSLFDIEIRELVGVDMWHDDARCFEISRHGESIAAFYLDLFARQNKRGGAWMADCRGRRRLDDGSLQKPVAFLVCNFTPPTSERPSLLTHNEVTTLFHEFGHGLHHMLTQIDCLAVSGINGVAWDAVELPSQFLENWCWEKSVIPDISAHYQSAEPLPEDMLDKLLAAKNFQSGMMMLRQLEFALFDFRLHMQTKITSEEAIDAVMDGVRQQVSVWMPPAFNRFQHSFSHIFAGGYCAGYYSYKWAEVLSADAFSLFEERGVMNPEVGAQFRREILERGGSEAPAELFKRFRGREPANDALLRHSGITPAQAVGGK</sequence>
<keyword evidence="3 9" id="KW-0479">Metal-binding</keyword>
<evidence type="ECO:0000256" key="8">
    <source>
        <dbReference type="ARBA" id="ARBA00026100"/>
    </source>
</evidence>
<accession>A0A927C116</accession>
<organism evidence="12 13">
    <name type="scientific">Spongiibacter pelagi</name>
    <dbReference type="NCBI Taxonomy" id="2760804"/>
    <lineage>
        <taxon>Bacteria</taxon>
        <taxon>Pseudomonadati</taxon>
        <taxon>Pseudomonadota</taxon>
        <taxon>Gammaproteobacteria</taxon>
        <taxon>Cellvibrionales</taxon>
        <taxon>Spongiibacteraceae</taxon>
        <taxon>Spongiibacter</taxon>
    </lineage>
</organism>
<keyword evidence="5 9" id="KW-0862">Zinc</keyword>
<dbReference type="Gene3D" id="3.40.390.10">
    <property type="entry name" value="Collagenase (Catalytic Domain)"/>
    <property type="match status" value="1"/>
</dbReference>
<keyword evidence="13" id="KW-1185">Reference proteome</keyword>
<dbReference type="AlphaFoldDB" id="A0A927C116"/>
<dbReference type="Pfam" id="PF19310">
    <property type="entry name" value="TOP_N"/>
    <property type="match status" value="1"/>
</dbReference>
<dbReference type="RefSeq" id="WP_190761810.1">
    <property type="nucleotide sequence ID" value="NZ_JACXLD010000001.1"/>
</dbReference>
<feature type="domain" description="Oligopeptidase A N-terminal" evidence="11">
    <location>
        <begin position="24"/>
        <end position="144"/>
    </location>
</feature>
<keyword evidence="6 9" id="KW-0482">Metalloprotease</keyword>
<dbReference type="GO" id="GO:0005829">
    <property type="term" value="C:cytosol"/>
    <property type="evidence" value="ECO:0007669"/>
    <property type="project" value="UniProtKB-ARBA"/>
</dbReference>
<feature type="domain" description="Peptidase M3A/M3B catalytic" evidence="10">
    <location>
        <begin position="218"/>
        <end position="671"/>
    </location>
</feature>
<comment type="similarity">
    <text evidence="1 9">Belongs to the peptidase M3 family.</text>
</comment>
<dbReference type="InterPro" id="IPR034005">
    <property type="entry name" value="M3A_DCP"/>
</dbReference>
<comment type="cofactor">
    <cofactor evidence="9">
        <name>Zn(2+)</name>
        <dbReference type="ChEBI" id="CHEBI:29105"/>
    </cofactor>
    <text evidence="9">Binds 1 zinc ion.</text>
</comment>
<evidence type="ECO:0000259" key="10">
    <source>
        <dbReference type="Pfam" id="PF01432"/>
    </source>
</evidence>
<dbReference type="EC" id="3.4.24.70" evidence="8"/>
<dbReference type="Proteomes" id="UP000610558">
    <property type="component" value="Unassembled WGS sequence"/>
</dbReference>
<dbReference type="InterPro" id="IPR045666">
    <property type="entry name" value="OpdA_N"/>
</dbReference>
<evidence type="ECO:0000256" key="2">
    <source>
        <dbReference type="ARBA" id="ARBA00022670"/>
    </source>
</evidence>
<dbReference type="GO" id="GO:0004222">
    <property type="term" value="F:metalloendopeptidase activity"/>
    <property type="evidence" value="ECO:0007669"/>
    <property type="project" value="UniProtKB-EC"/>
</dbReference>
<comment type="catalytic activity">
    <reaction evidence="7">
        <text>Hydrolysis of oligopeptides, with broad specificity. Gly or Ala commonly occur as P1 or P1' residues, but more distant residues are also important, as is shown by the fact that Z-Gly-Pro-Gly-|-Gly-Pro-Ala is cleaved, but not Z-(Gly)(5).</text>
        <dbReference type="EC" id="3.4.24.70"/>
    </reaction>
</comment>
<dbReference type="FunFam" id="3.40.390.10:FF:000009">
    <property type="entry name" value="Oligopeptidase A"/>
    <property type="match status" value="1"/>
</dbReference>
<name>A0A927C116_9GAMM</name>
<dbReference type="SUPFAM" id="SSF55486">
    <property type="entry name" value="Metalloproteases ('zincins'), catalytic domain"/>
    <property type="match status" value="1"/>
</dbReference>
<dbReference type="GO" id="GO:0046872">
    <property type="term" value="F:metal ion binding"/>
    <property type="evidence" value="ECO:0007669"/>
    <property type="project" value="UniProtKB-UniRule"/>
</dbReference>
<dbReference type="CDD" id="cd06456">
    <property type="entry name" value="M3A_DCP"/>
    <property type="match status" value="1"/>
</dbReference>
<evidence type="ECO:0000256" key="3">
    <source>
        <dbReference type="ARBA" id="ARBA00022723"/>
    </source>
</evidence>
<evidence type="ECO:0000313" key="12">
    <source>
        <dbReference type="EMBL" id="MBD2857575.1"/>
    </source>
</evidence>
<keyword evidence="2 9" id="KW-0645">Protease</keyword>
<evidence type="ECO:0000256" key="4">
    <source>
        <dbReference type="ARBA" id="ARBA00022801"/>
    </source>
</evidence>
<evidence type="ECO:0000256" key="7">
    <source>
        <dbReference type="ARBA" id="ARBA00024603"/>
    </source>
</evidence>
<dbReference type="Gene3D" id="1.10.1370.10">
    <property type="entry name" value="Neurolysin, domain 3"/>
    <property type="match status" value="1"/>
</dbReference>
<proteinExistence type="inferred from homology"/>
<keyword evidence="4 9" id="KW-0378">Hydrolase</keyword>
<dbReference type="GO" id="GO:0006508">
    <property type="term" value="P:proteolysis"/>
    <property type="evidence" value="ECO:0007669"/>
    <property type="project" value="UniProtKB-KW"/>
</dbReference>
<evidence type="ECO:0000259" key="11">
    <source>
        <dbReference type="Pfam" id="PF19310"/>
    </source>
</evidence>
<evidence type="ECO:0000256" key="9">
    <source>
        <dbReference type="RuleBase" id="RU003435"/>
    </source>
</evidence>
<dbReference type="InterPro" id="IPR001567">
    <property type="entry name" value="Pept_M3A_M3B_dom"/>
</dbReference>
<dbReference type="Pfam" id="PF01432">
    <property type="entry name" value="Peptidase_M3"/>
    <property type="match status" value="1"/>
</dbReference>
<evidence type="ECO:0000256" key="1">
    <source>
        <dbReference type="ARBA" id="ARBA00006040"/>
    </source>
</evidence>
<evidence type="ECO:0000256" key="6">
    <source>
        <dbReference type="ARBA" id="ARBA00023049"/>
    </source>
</evidence>
<dbReference type="InterPro" id="IPR024079">
    <property type="entry name" value="MetalloPept_cat_dom_sf"/>
</dbReference>
<reference evidence="12" key="1">
    <citation type="submission" date="2020-09" db="EMBL/GenBank/DDBJ databases">
        <authorList>
            <person name="Yoon J.-W."/>
        </authorList>
    </citation>
    <scope>NUCLEOTIDE SEQUENCE</scope>
    <source>
        <strain evidence="12">KMU-158</strain>
    </source>
</reference>
<dbReference type="InterPro" id="IPR045090">
    <property type="entry name" value="Pept_M3A_M3B"/>
</dbReference>
<evidence type="ECO:0000256" key="5">
    <source>
        <dbReference type="ARBA" id="ARBA00022833"/>
    </source>
</evidence>
<dbReference type="InterPro" id="IPR024077">
    <property type="entry name" value="Neurolysin/TOP_dom2"/>
</dbReference>
<protein>
    <recommendedName>
        <fullName evidence="8">oligopeptidase A</fullName>
        <ecNumber evidence="8">3.4.24.70</ecNumber>
    </recommendedName>
</protein>
<comment type="caution">
    <text evidence="12">The sequence shown here is derived from an EMBL/GenBank/DDBJ whole genome shotgun (WGS) entry which is preliminary data.</text>
</comment>
<evidence type="ECO:0000313" key="13">
    <source>
        <dbReference type="Proteomes" id="UP000610558"/>
    </source>
</evidence>